<evidence type="ECO:0000313" key="4">
    <source>
        <dbReference type="Proteomes" id="UP001521785"/>
    </source>
</evidence>
<keyword evidence="4" id="KW-1185">Reference proteome</keyword>
<keyword evidence="2" id="KW-1133">Transmembrane helix</keyword>
<comment type="caution">
    <text evidence="3">The sequence shown here is derived from an EMBL/GenBank/DDBJ whole genome shotgun (WGS) entry which is preliminary data.</text>
</comment>
<gene>
    <name evidence="3" type="ORF">SLS60_002549</name>
</gene>
<feature type="transmembrane region" description="Helical" evidence="2">
    <location>
        <begin position="49"/>
        <end position="68"/>
    </location>
</feature>
<reference evidence="3 4" key="1">
    <citation type="submission" date="2024-02" db="EMBL/GenBank/DDBJ databases">
        <title>De novo assembly and annotation of 12 fungi associated with fruit tree decline syndrome in Ontario, Canada.</title>
        <authorList>
            <person name="Sulman M."/>
            <person name="Ellouze W."/>
            <person name="Ilyukhin E."/>
        </authorList>
    </citation>
    <scope>NUCLEOTIDE SEQUENCE [LARGE SCALE GENOMIC DNA]</scope>
    <source>
        <strain evidence="3 4">M42-189</strain>
    </source>
</reference>
<evidence type="ECO:0000313" key="3">
    <source>
        <dbReference type="EMBL" id="KAL1607615.1"/>
    </source>
</evidence>
<proteinExistence type="predicted"/>
<dbReference type="EMBL" id="JAKJXO020000003">
    <property type="protein sequence ID" value="KAL1607615.1"/>
    <property type="molecule type" value="Genomic_DNA"/>
</dbReference>
<sequence>MPAKEHEVASANGDAQHHKLDQAADNEKRDMEDNPVPTPSVEECDEDNYLHGSPLVLLIVSLTLAVFVQRQYPGSRRSFTPSKMSDGMDPFIS</sequence>
<keyword evidence="2" id="KW-0472">Membrane</keyword>
<organism evidence="3 4">
    <name type="scientific">Paraconiothyrium brasiliense</name>
    <dbReference type="NCBI Taxonomy" id="300254"/>
    <lineage>
        <taxon>Eukaryota</taxon>
        <taxon>Fungi</taxon>
        <taxon>Dikarya</taxon>
        <taxon>Ascomycota</taxon>
        <taxon>Pezizomycotina</taxon>
        <taxon>Dothideomycetes</taxon>
        <taxon>Pleosporomycetidae</taxon>
        <taxon>Pleosporales</taxon>
        <taxon>Massarineae</taxon>
        <taxon>Didymosphaeriaceae</taxon>
        <taxon>Paraconiothyrium</taxon>
    </lineage>
</organism>
<keyword evidence="2" id="KW-0812">Transmembrane</keyword>
<feature type="region of interest" description="Disordered" evidence="1">
    <location>
        <begin position="1"/>
        <end position="47"/>
    </location>
</feature>
<evidence type="ECO:0000256" key="2">
    <source>
        <dbReference type="SAM" id="Phobius"/>
    </source>
</evidence>
<dbReference type="Proteomes" id="UP001521785">
    <property type="component" value="Unassembled WGS sequence"/>
</dbReference>
<evidence type="ECO:0000256" key="1">
    <source>
        <dbReference type="SAM" id="MobiDB-lite"/>
    </source>
</evidence>
<accession>A0ABR3RT51</accession>
<protein>
    <submittedName>
        <fullName evidence="3">Uncharacterized protein</fullName>
    </submittedName>
</protein>
<feature type="compositionally biased region" description="Basic and acidic residues" evidence="1">
    <location>
        <begin position="15"/>
        <end position="32"/>
    </location>
</feature>
<name>A0ABR3RT51_9PLEO</name>